<feature type="compositionally biased region" description="Basic and acidic residues" evidence="8">
    <location>
        <begin position="515"/>
        <end position="530"/>
    </location>
</feature>
<dbReference type="InterPro" id="IPR007369">
    <property type="entry name" value="Peptidase_A22B_SPP"/>
</dbReference>
<feature type="transmembrane region" description="Helical" evidence="9">
    <location>
        <begin position="439"/>
        <end position="458"/>
    </location>
</feature>
<reference evidence="10" key="2">
    <citation type="submission" date="2025-09" db="UniProtKB">
        <authorList>
            <consortium name="Ensembl"/>
        </authorList>
    </citation>
    <scope>IDENTIFICATION</scope>
</reference>
<evidence type="ECO:0000256" key="9">
    <source>
        <dbReference type="SAM" id="Phobius"/>
    </source>
</evidence>
<evidence type="ECO:0000256" key="6">
    <source>
        <dbReference type="ARBA" id="ARBA00022989"/>
    </source>
</evidence>
<dbReference type="SMART" id="SM00730">
    <property type="entry name" value="PSN"/>
    <property type="match status" value="1"/>
</dbReference>
<feature type="transmembrane region" description="Helical" evidence="9">
    <location>
        <begin position="326"/>
        <end position="347"/>
    </location>
</feature>
<evidence type="ECO:0000256" key="2">
    <source>
        <dbReference type="ARBA" id="ARBA00004366"/>
    </source>
</evidence>
<evidence type="ECO:0000256" key="4">
    <source>
        <dbReference type="ARBA" id="ARBA00022692"/>
    </source>
</evidence>
<dbReference type="Ensembl" id="ENSCPBT00000012606.1">
    <property type="protein sequence ID" value="ENSCPBP00000010504.1"/>
    <property type="gene ID" value="ENSCPBG00000008063.1"/>
</dbReference>
<feature type="region of interest" description="Disordered" evidence="8">
    <location>
        <begin position="485"/>
        <end position="540"/>
    </location>
</feature>
<dbReference type="GO" id="GO:0030660">
    <property type="term" value="C:Golgi-associated vesicle membrane"/>
    <property type="evidence" value="ECO:0007669"/>
    <property type="project" value="TreeGrafter"/>
</dbReference>
<evidence type="ECO:0000256" key="5">
    <source>
        <dbReference type="ARBA" id="ARBA00022801"/>
    </source>
</evidence>
<feature type="transmembrane region" description="Helical" evidence="9">
    <location>
        <begin position="410"/>
        <end position="433"/>
    </location>
</feature>
<accession>A0A8C3FLQ4</accession>
<protein>
    <recommendedName>
        <fullName evidence="12">Signal peptide peptidase-like 2B</fullName>
    </recommendedName>
</protein>
<dbReference type="PANTHER" id="PTHR12174">
    <property type="entry name" value="SIGNAL PEPTIDE PEPTIDASE"/>
    <property type="match status" value="1"/>
</dbReference>
<name>A0A8C3FLQ4_CHRPI</name>
<evidence type="ECO:0000256" key="3">
    <source>
        <dbReference type="ARBA" id="ARBA00006859"/>
    </source>
</evidence>
<keyword evidence="4 9" id="KW-0812">Transmembrane</keyword>
<dbReference type="AlphaFoldDB" id="A0A8C3FLQ4"/>
<evidence type="ECO:0000313" key="10">
    <source>
        <dbReference type="Ensembl" id="ENSCPBP00000010504.1"/>
    </source>
</evidence>
<evidence type="ECO:0008006" key="12">
    <source>
        <dbReference type="Google" id="ProtNLM"/>
    </source>
</evidence>
<evidence type="ECO:0000256" key="8">
    <source>
        <dbReference type="SAM" id="MobiDB-lite"/>
    </source>
</evidence>
<comment type="similarity">
    <text evidence="3">Belongs to the peptidase A22B family.</text>
</comment>
<dbReference type="InterPro" id="IPR006639">
    <property type="entry name" value="Preselin/SPP"/>
</dbReference>
<dbReference type="GO" id="GO:0042500">
    <property type="term" value="F:aspartic endopeptidase activity, intramembrane cleaving"/>
    <property type="evidence" value="ECO:0007669"/>
    <property type="project" value="InterPro"/>
</dbReference>
<sequence>MPLEIFSKVLAFHLFERRSATTESSPHIAIRSSTSDMVHAGALFRLSASAPEDAAASHSSKGGVLLRVLSDQTAGNGTEGKDHCTHFNYTDSAFCSPHPHLSSGAFRKSMPAVMWGNCSLCEKGRLAQLHGAQSLLVIPPTLHAIAIPMVVLHYSDMLDIRGKKFSEHPLRAAMYLPTRPSLDYSMAILFILAMGTVMIGGYWAELVVAVKPQHTEHQDEEDEEYSDKAVDCTLTMICVTIATSSSCLSPFVRRIPLGECKIHLPCLLKSTQVRKLLKASCSSITLLWWVFQNEDQWAWILQDALGVAYYLFMIKSIHMPTMKNCTFYVLAFLVADVLYIFISPFLAQSRGSIMEVAALHPSDSVPNLNSSPLDLCGKACKILGLVDILSSCFLVTYCHKFDIQVQSSKVYYVASTIAYGIGLLGTFGVRALLQIGQPALLYLVPCMLITSLFVALWCQELTLFWTDRGFERNLPHLPLEKAPASYPRLSNNSMHQHLNKRERSRKDRSHTQLKKNTEMNDHKVNTRDRSTASAGVDPLS</sequence>
<organism evidence="10 11">
    <name type="scientific">Chrysemys picta bellii</name>
    <name type="common">Western painted turtle</name>
    <name type="synonym">Emys bellii</name>
    <dbReference type="NCBI Taxonomy" id="8478"/>
    <lineage>
        <taxon>Eukaryota</taxon>
        <taxon>Metazoa</taxon>
        <taxon>Chordata</taxon>
        <taxon>Craniata</taxon>
        <taxon>Vertebrata</taxon>
        <taxon>Euteleostomi</taxon>
        <taxon>Archelosauria</taxon>
        <taxon>Testudinata</taxon>
        <taxon>Testudines</taxon>
        <taxon>Cryptodira</taxon>
        <taxon>Durocryptodira</taxon>
        <taxon>Testudinoidea</taxon>
        <taxon>Emydidae</taxon>
        <taxon>Chrysemys</taxon>
    </lineage>
</organism>
<keyword evidence="6 9" id="KW-1133">Transmembrane helix</keyword>
<dbReference type="GeneTree" id="ENSGT00940000158753"/>
<dbReference type="Pfam" id="PF04258">
    <property type="entry name" value="Peptidase_A22B"/>
    <property type="match status" value="1"/>
</dbReference>
<keyword evidence="5" id="KW-0378">Hydrolase</keyword>
<dbReference type="PANTHER" id="PTHR12174:SF39">
    <property type="entry name" value="SIGNAL PEPTIDE PEPTIDASE-LIKE 2B"/>
    <property type="match status" value="1"/>
</dbReference>
<dbReference type="GO" id="GO:0005765">
    <property type="term" value="C:lysosomal membrane"/>
    <property type="evidence" value="ECO:0007669"/>
    <property type="project" value="TreeGrafter"/>
</dbReference>
<dbReference type="GO" id="GO:0098554">
    <property type="term" value="C:cytoplasmic side of endoplasmic reticulum membrane"/>
    <property type="evidence" value="ECO:0007669"/>
    <property type="project" value="TreeGrafter"/>
</dbReference>
<evidence type="ECO:0000256" key="7">
    <source>
        <dbReference type="ARBA" id="ARBA00023136"/>
    </source>
</evidence>
<evidence type="ECO:0000256" key="1">
    <source>
        <dbReference type="ARBA" id="ARBA00004127"/>
    </source>
</evidence>
<keyword evidence="7 9" id="KW-0472">Membrane</keyword>
<proteinExistence type="inferred from homology"/>
<dbReference type="GO" id="GO:0033619">
    <property type="term" value="P:membrane protein proteolysis"/>
    <property type="evidence" value="ECO:0007669"/>
    <property type="project" value="TreeGrafter"/>
</dbReference>
<evidence type="ECO:0000313" key="11">
    <source>
        <dbReference type="Proteomes" id="UP000694380"/>
    </source>
</evidence>
<keyword evidence="11" id="KW-1185">Reference proteome</keyword>
<reference evidence="10" key="1">
    <citation type="submission" date="2025-08" db="UniProtKB">
        <authorList>
            <consortium name="Ensembl"/>
        </authorList>
    </citation>
    <scope>IDENTIFICATION</scope>
</reference>
<comment type="subcellular location">
    <subcellularLocation>
        <location evidence="1">Endomembrane system</location>
        <topology evidence="1">Multi-pass membrane protein</topology>
    </subcellularLocation>
    <subcellularLocation>
        <location evidence="2">Membrane</location>
        <topology evidence="2">Multi-pass membrane protein</topology>
        <orientation evidence="2">Lumenal side</orientation>
    </subcellularLocation>
</comment>
<dbReference type="GO" id="GO:0098553">
    <property type="term" value="C:lumenal side of endoplasmic reticulum membrane"/>
    <property type="evidence" value="ECO:0007669"/>
    <property type="project" value="TreeGrafter"/>
</dbReference>
<dbReference type="Proteomes" id="UP000694380">
    <property type="component" value="Unplaced"/>
</dbReference>
<feature type="transmembrane region" description="Helical" evidence="9">
    <location>
        <begin position="184"/>
        <end position="204"/>
    </location>
</feature>